<feature type="compositionally biased region" description="Low complexity" evidence="1">
    <location>
        <begin position="1910"/>
        <end position="1924"/>
    </location>
</feature>
<dbReference type="RefSeq" id="WP_117158663.1">
    <property type="nucleotide sequence ID" value="NZ_QVID01000001.1"/>
</dbReference>
<dbReference type="Pfam" id="PF14349">
    <property type="entry name" value="SprA_N"/>
    <property type="match status" value="2"/>
</dbReference>
<evidence type="ECO:0000256" key="2">
    <source>
        <dbReference type="SAM" id="SignalP"/>
    </source>
</evidence>
<gene>
    <name evidence="4" type="primary">sprA</name>
    <name evidence="4" type="ORF">DZ858_05960</name>
</gene>
<feature type="chain" id="PRO_5017540658" evidence="2">
    <location>
        <begin position="30"/>
        <end position="2425"/>
    </location>
</feature>
<feature type="compositionally biased region" description="Basic and acidic residues" evidence="1">
    <location>
        <begin position="1933"/>
        <end position="1947"/>
    </location>
</feature>
<feature type="signal peptide" evidence="2">
    <location>
        <begin position="1"/>
        <end position="29"/>
    </location>
</feature>
<feature type="domain" description="Gliding motility protein SprA N-terminal" evidence="3">
    <location>
        <begin position="1112"/>
        <end position="1609"/>
    </location>
</feature>
<dbReference type="NCBIfam" id="TIGR04189">
    <property type="entry name" value="surface_SprA"/>
    <property type="match status" value="1"/>
</dbReference>
<dbReference type="InterPro" id="IPR025684">
    <property type="entry name" value="SprA_N_dom"/>
</dbReference>
<comment type="caution">
    <text evidence="4">The sequence shown here is derived from an EMBL/GenBank/DDBJ whole genome shotgun (WGS) entry which is preliminary data.</text>
</comment>
<feature type="domain" description="Gliding motility protein SprA N-terminal" evidence="3">
    <location>
        <begin position="53"/>
        <end position="444"/>
    </location>
</feature>
<proteinExistence type="predicted"/>
<evidence type="ECO:0000313" key="5">
    <source>
        <dbReference type="Proteomes" id="UP000261082"/>
    </source>
</evidence>
<name>A0A3E1QBT8_9FLAO</name>
<reference evidence="4 5" key="1">
    <citation type="journal article" date="2007" name="Int. J. Syst. Evol. Microbiol.">
        <title>Marixanthomonas ophiurae gen. nov., sp. nov., a marine bacterium of the family Flavobacteriaceae isolated from a deep-sea brittle star.</title>
        <authorList>
            <person name="Romanenko L.A."/>
            <person name="Uchino M."/>
            <person name="Frolova G.M."/>
            <person name="Mikhailov V.V."/>
        </authorList>
    </citation>
    <scope>NUCLEOTIDE SEQUENCE [LARGE SCALE GENOMIC DNA]</scope>
    <source>
        <strain evidence="4 5">KMM 3046</strain>
    </source>
</reference>
<feature type="region of interest" description="Disordered" evidence="1">
    <location>
        <begin position="1909"/>
        <end position="1973"/>
    </location>
</feature>
<dbReference type="InterPro" id="IPR026377">
    <property type="entry name" value="Cell_surface_SprA"/>
</dbReference>
<keyword evidence="5" id="KW-1185">Reference proteome</keyword>
<feature type="compositionally biased region" description="Polar residues" evidence="1">
    <location>
        <begin position="1948"/>
        <end position="1958"/>
    </location>
</feature>
<keyword evidence="2" id="KW-0732">Signal</keyword>
<dbReference type="EMBL" id="QVID01000001">
    <property type="protein sequence ID" value="RFN59602.1"/>
    <property type="molecule type" value="Genomic_DNA"/>
</dbReference>
<accession>A0A3E1QBT8</accession>
<protein>
    <submittedName>
        <fullName evidence="4">Cell surface protein SprA</fullName>
    </submittedName>
</protein>
<dbReference type="OrthoDB" id="9806090at2"/>
<sequence>MGAKNYNYIHKFCRLLLIIGAVFATTATAFSQDSTKTGYVEGRIDLPQPTSIEDLYTYDPVTDRYIYTRTLGSFKISYPIILTPEEYQQLILEQDMKSYFKEKIDAADGRKEGSEEAQKNLLPTFYVNSNFFESIFGGNTIEVIPQGSVEIDLGLLYTKQDNPSFSPRNRSNLSFDFDQRISLSLLGKVGERLQITANYDTQSTFDFQNQIKLEYTPTEDDIIQKIEVGNVSMPLNSSLIQGAQSLFGVKTQLQFGKTTITGVFSEQKSETRTVTAEGGATVTDYELFASEYDENRHFFLAHYFRDNYDRTLEQYPFINSNVQVTRVEVWITNRNNNTENVRNIVALQDIGESNSENIGLTVPPGGFINKPRNSFPDNSNNDFNPFGINDPSVPSVLNSAIRDVATVQSGFGGVPVQQGVDYVVQENVRKLQPSEYTLHPQLGYVSLNQRLSNDEVLGVSYQFTVNGKVYQVGEFSNDGVEATGTGNTGDGGGDPNIPPQGGIEGVAQNLVVKMLKSNITNVEEPVWDLMMKNIYSIGAFQLEQEDFKMNILYTDPSPLNYITGVDGVPLPEDVESTTLLRVFNLDRLNFNGDPQQGGDGFFDFLPNITVDTQNGQIIFTSVEPFGKYLFDKLDNTPGGVENYNVPSTYNANQNKYVFRTLYTSTKTQAEQEDSDKNKFQLKGSYKSTGADGIPIGAFNIPQGSVTVTAGGRELVEGVDYTVNYQLGRVQILDPSLLNSNTPIQISTENNTLFGQQTKRFTGLNVEHKFSDKFQVGATYLNLNERPLTQKSSYNAEPINNTIFGFNANYSTEVPFLTRLVNKLPNIDTDVESNVSLRGEFAYLMPGAPKVSDFEGKATVYVDDFEASQTELDISTPNTWFLGSTPVNFGGEISNELSYNYNRAKLAWYTIDPIFYSSQRPDGITDEDLSSPFTRRVFRDEIFPQQDIIQGQTQALFSLDLAYFPSERGPYNFNPQAAGGNTLPNPQDRFAGISRQLTTTDFERSNVEYIQFWVMDPYIYDETSGQTGGSINFNLGNISEDLLKDGRKQYENGLPENGGDENTIPTIFGKVPTNQSLVYTFDTEGQQRTNQDIGYDGLNDAGEAAKFTDFGNLADPANDNYQYFLQADGDVINRYRQYNGTEGNSPVEVTDVNRGSTTQPDVEDINRDNTMNTVDAYFEYNVPVFPGMDASNNDYITDVKEIQVTTPNNETIDARWVQFKIPISDPDQVINGISDFRSIRFMRMYLSQFSEATVLRFGTLELVRGDYRRYTQTLDLTGEDPEMDDTVFESEAVNIEENENRQPIPYVLPPGVLREQLNNNNNLIRQNEQSLALRVNGLEPGDGRGVYKNFNVDMRQYKNLEMFIHAESLQNEAALADGEMVAFMRLGNDLSQNYYEIEIPLNPTSFGSTSREEIWPAANRINLPLALLQEVKTRVLGATEPPEDLTQPVYFNQSELDPNFSGPENEMRIGIKGNPSFGNVRTIMLGMKNRESNTSDIAGEVWFNELRLSDLKNEGGWAAVATLDANMADFMNVSATGRRSTVGFGSVEQGPNQRSREDIKQYDVVTNFNLGQLLPEKWGIQLPFNYGRSEELITPQYDPEFQDIELDTRLDNTDDEDEKEDIRQRSVDYTKRQSINFIGVRKDRTGDKKPMPYDIENFTFSYSYNQVDHHDFEIEDALDQNVRLGGTYNYNFDQKPYEPFKKNDSLFTGKYWQFLKDFNVNYKPTNISVSSNIVRQYNEQKFRELNTLPGNIGIPTLYQRNFLFNWEYTINYNLTKSLRFNFTSSNNRLVTNYLDDQGFSDDSIGIWDGFFDIGEPNQHFQSLQLNYDLPFDKFPFLKFIRATYSYTGDFQWQDGSDLFNNISIPNNDGSGSQVYDLGNSVQNAMTHAINSNIDMSGFYRYVGLTKKTKSSNEANARSARQNSAAGGNKAGLGNDREGKDREEQEDRNAQFTKSGDSNVLGNNGSTQTGGGSLSTGDKAVNTVIGLVTSIKKIKFNYQENQGIFLPGYTQSIGFIGTLRPTTAFTFGSQAEIREEAARKGWLTLYPEFNEQYTEVENRQMDIQVNLEPLNDLTIDINGNRLYSENYAENYIVEDNRYRSLTPNTFGNFNISTLLIKTAFSASDENSSEAFNDFRSNRLVIANRLAEDYYGGGNIPRDPDTGYPIGFGRTSQDVLLPAFLAAYKGSDASSEKKGFLRDIPLPNWDIKYTGLMNLDWFKKRFKRFSLQHGYRAGYTVNQFQTNLDYDRFNPDAVDQAGNFKSETLLSNVNLTEQFSPLLRVDFEMKNSIKILAEYRKDRALSLSFANNLLTEIQGDEIILGLGYRLKDLTIGTNFGGKKKILKSDLNFKVDLSRRDNKTIIRYLDIENNQTTAGQTIYGLQFSADYALSKNLTALFYYDHTFSEYAISTAFPQTTIRSGITLRYNFGN</sequence>
<organism evidence="4 5">
    <name type="scientific">Marixanthomonas ophiurae</name>
    <dbReference type="NCBI Taxonomy" id="387659"/>
    <lineage>
        <taxon>Bacteria</taxon>
        <taxon>Pseudomonadati</taxon>
        <taxon>Bacteroidota</taxon>
        <taxon>Flavobacteriia</taxon>
        <taxon>Flavobacteriales</taxon>
        <taxon>Flavobacteriaceae</taxon>
        <taxon>Marixanthomonas</taxon>
    </lineage>
</organism>
<evidence type="ECO:0000256" key="1">
    <source>
        <dbReference type="SAM" id="MobiDB-lite"/>
    </source>
</evidence>
<feature type="region of interest" description="Disordered" evidence="1">
    <location>
        <begin position="1141"/>
        <end position="1165"/>
    </location>
</feature>
<evidence type="ECO:0000259" key="3">
    <source>
        <dbReference type="Pfam" id="PF14349"/>
    </source>
</evidence>
<evidence type="ECO:0000313" key="4">
    <source>
        <dbReference type="EMBL" id="RFN59602.1"/>
    </source>
</evidence>
<dbReference type="Proteomes" id="UP000261082">
    <property type="component" value="Unassembled WGS sequence"/>
</dbReference>